<evidence type="ECO:0000313" key="1">
    <source>
        <dbReference type="EMBL" id="AST89886.1"/>
    </source>
</evidence>
<dbReference type="STRING" id="1314751.GCA_001591425_02341"/>
<gene>
    <name evidence="1" type="ORF">BC6307_00640</name>
</gene>
<reference evidence="1 2" key="1">
    <citation type="submission" date="2016-12" db="EMBL/GenBank/DDBJ databases">
        <title>The whole genome sequencing and assembly of Bacillus cohnii DSM 6307T strain.</title>
        <authorList>
            <person name="Lee Y.-J."/>
            <person name="Yi H."/>
            <person name="Bahn Y.-S."/>
            <person name="Kim J.F."/>
            <person name="Lee D.-W."/>
        </authorList>
    </citation>
    <scope>NUCLEOTIDE SEQUENCE [LARGE SCALE GENOMIC DNA]</scope>
    <source>
        <strain evidence="1 2">DSM 6307</strain>
    </source>
</reference>
<organism evidence="1 2">
    <name type="scientific">Sutcliffiella cohnii</name>
    <dbReference type="NCBI Taxonomy" id="33932"/>
    <lineage>
        <taxon>Bacteria</taxon>
        <taxon>Bacillati</taxon>
        <taxon>Bacillota</taxon>
        <taxon>Bacilli</taxon>
        <taxon>Bacillales</taxon>
        <taxon>Bacillaceae</taxon>
        <taxon>Sutcliffiella</taxon>
    </lineage>
</organism>
<dbReference type="SUPFAM" id="SSF55961">
    <property type="entry name" value="Bet v1-like"/>
    <property type="match status" value="1"/>
</dbReference>
<dbReference type="Gene3D" id="3.30.530.20">
    <property type="match status" value="1"/>
</dbReference>
<dbReference type="EMBL" id="CP018866">
    <property type="protein sequence ID" value="AST89886.1"/>
    <property type="molecule type" value="Genomic_DNA"/>
</dbReference>
<dbReference type="InterPro" id="IPR023393">
    <property type="entry name" value="START-like_dom_sf"/>
</dbReference>
<evidence type="ECO:0000313" key="2">
    <source>
        <dbReference type="Proteomes" id="UP000215224"/>
    </source>
</evidence>
<dbReference type="AlphaFoldDB" id="A0A223KKG1"/>
<proteinExistence type="predicted"/>
<dbReference type="Proteomes" id="UP000215224">
    <property type="component" value="Chromosome"/>
</dbReference>
<dbReference type="KEGG" id="bcoh:BC6307_00640"/>
<keyword evidence="2" id="KW-1185">Reference proteome</keyword>
<protein>
    <submittedName>
        <fullName evidence="1">Uncharacterized protein</fullName>
    </submittedName>
</protein>
<accession>A0A223KKG1</accession>
<sequence>MMRFRGVFTNQTILEVPIDAVWDFFQTTENLARITSYPKVNIQGSSVVEVGKTMRLQLHFGIWKTSWDSYISEWREKEWFEDTIVKPPFPFSAWKHRHQFIAKSEDETIMMDILEFQSQLPPWLIKAGLYLMFKDRERAIKKYLNNKN</sequence>
<dbReference type="RefSeq" id="WP_066416242.1">
    <property type="nucleotide sequence ID" value="NZ_CP018866.1"/>
</dbReference>
<name>A0A223KKG1_9BACI</name>